<evidence type="ECO:0000256" key="2">
    <source>
        <dbReference type="SAM" id="MobiDB-lite"/>
    </source>
</evidence>
<reference evidence="3" key="1">
    <citation type="submission" date="2021-02" db="EMBL/GenBank/DDBJ databases">
        <authorList>
            <person name="Bekaert M."/>
        </authorList>
    </citation>
    <scope>NUCLEOTIDE SEQUENCE</scope>
    <source>
        <strain evidence="3">IoA-00</strain>
    </source>
</reference>
<keyword evidence="4" id="KW-1185">Reference proteome</keyword>
<accession>A0A7R8CCM2</accession>
<sequence length="148" mass="17241">MLGIHFRTVQILRKRLEKDKDPRAMIQRAPRLWGQDEVQGSPSLPTEKTILLSNQDLSICKISRRLLEQKSTVARAFKCYKENGTLDDKPKGHRRRAFQTPRLIKCIKERIRRNPKCPSHRPMRHRRNPLGEVSGENNAIYPNVKALP</sequence>
<feature type="region of interest" description="Disordered" evidence="2">
    <location>
        <begin position="114"/>
        <end position="148"/>
    </location>
</feature>
<evidence type="ECO:0000313" key="4">
    <source>
        <dbReference type="Proteomes" id="UP000675881"/>
    </source>
</evidence>
<dbReference type="Proteomes" id="UP000675881">
    <property type="component" value="Chromosome 1"/>
</dbReference>
<evidence type="ECO:0000256" key="1">
    <source>
        <dbReference type="ARBA" id="ARBA00004123"/>
    </source>
</evidence>
<dbReference type="SUPFAM" id="SSF46689">
    <property type="entry name" value="Homeodomain-like"/>
    <property type="match status" value="1"/>
</dbReference>
<gene>
    <name evidence="3" type="ORF">LSAA_1507</name>
</gene>
<proteinExistence type="predicted"/>
<dbReference type="InterPro" id="IPR009057">
    <property type="entry name" value="Homeodomain-like_sf"/>
</dbReference>
<evidence type="ECO:0000313" key="3">
    <source>
        <dbReference type="EMBL" id="CAF2772647.1"/>
    </source>
</evidence>
<dbReference type="EMBL" id="HG994580">
    <property type="protein sequence ID" value="CAF2772647.1"/>
    <property type="molecule type" value="Genomic_DNA"/>
</dbReference>
<dbReference type="AlphaFoldDB" id="A0A7R8CCM2"/>
<comment type="subcellular location">
    <subcellularLocation>
        <location evidence="1">Nucleus</location>
    </subcellularLocation>
</comment>
<organism evidence="3 4">
    <name type="scientific">Lepeophtheirus salmonis</name>
    <name type="common">Salmon louse</name>
    <name type="synonym">Caligus salmonis</name>
    <dbReference type="NCBI Taxonomy" id="72036"/>
    <lineage>
        <taxon>Eukaryota</taxon>
        <taxon>Metazoa</taxon>
        <taxon>Ecdysozoa</taxon>
        <taxon>Arthropoda</taxon>
        <taxon>Crustacea</taxon>
        <taxon>Multicrustacea</taxon>
        <taxon>Hexanauplia</taxon>
        <taxon>Copepoda</taxon>
        <taxon>Siphonostomatoida</taxon>
        <taxon>Caligidae</taxon>
        <taxon>Lepeophtheirus</taxon>
    </lineage>
</organism>
<dbReference type="GO" id="GO:0005634">
    <property type="term" value="C:nucleus"/>
    <property type="evidence" value="ECO:0007669"/>
    <property type="project" value="UniProtKB-SubCell"/>
</dbReference>
<protein>
    <submittedName>
        <fullName evidence="3">(salmon louse) hypothetical protein</fullName>
    </submittedName>
</protein>
<name>A0A7R8CCM2_LEPSM</name>
<feature type="compositionally biased region" description="Basic residues" evidence="2">
    <location>
        <begin position="114"/>
        <end position="128"/>
    </location>
</feature>